<dbReference type="InterPro" id="IPR036867">
    <property type="entry name" value="R3H_dom_sf"/>
</dbReference>
<protein>
    <recommendedName>
        <fullName evidence="3">R3H domain-containing protein 4-like</fullName>
    </recommendedName>
</protein>
<evidence type="ECO:0000313" key="1">
    <source>
        <dbReference type="Proteomes" id="UP001652660"/>
    </source>
</evidence>
<gene>
    <name evidence="2" type="primary">LOC140020330</name>
</gene>
<dbReference type="InterPro" id="IPR039629">
    <property type="entry name" value="R3HDM4"/>
</dbReference>
<reference evidence="2" key="2">
    <citation type="submission" date="2025-08" db="UniProtKB">
        <authorList>
            <consortium name="RefSeq"/>
        </authorList>
    </citation>
    <scope>IDENTIFICATION</scope>
    <source>
        <tissue evidence="2">Leaves</tissue>
    </source>
</reference>
<proteinExistence type="predicted"/>
<accession>A0ABM4W795</accession>
<keyword evidence="1" id="KW-1185">Reference proteome</keyword>
<dbReference type="SUPFAM" id="SSF82708">
    <property type="entry name" value="R3H domain"/>
    <property type="match status" value="1"/>
</dbReference>
<name>A0ABM4W795_COFAR</name>
<dbReference type="RefSeq" id="XP_071927664.1">
    <property type="nucleotide sequence ID" value="XM_072071563.1"/>
</dbReference>
<evidence type="ECO:0000313" key="2">
    <source>
        <dbReference type="RefSeq" id="XP_071927664.1"/>
    </source>
</evidence>
<evidence type="ECO:0008006" key="3">
    <source>
        <dbReference type="Google" id="ProtNLM"/>
    </source>
</evidence>
<reference evidence="1" key="1">
    <citation type="journal article" date="2025" name="Foods">
        <title>Unveiling the Microbial Signatures of Arabica Coffee Cherries: Insights into Ripeness Specific Diversity, Functional Traits, and Implications for Quality and Safety.</title>
        <authorList>
            <consortium name="RefSeq"/>
            <person name="Tenea G.N."/>
            <person name="Cifuentes V."/>
            <person name="Reyes P."/>
            <person name="Cevallos-Vallejos M."/>
        </authorList>
    </citation>
    <scope>NUCLEOTIDE SEQUENCE [LARGE SCALE GENOMIC DNA]</scope>
</reference>
<dbReference type="Proteomes" id="UP001652660">
    <property type="component" value="Chromosome 1e"/>
</dbReference>
<organism evidence="1 2">
    <name type="scientific">Coffea arabica</name>
    <name type="common">Arabian coffee</name>
    <dbReference type="NCBI Taxonomy" id="13443"/>
    <lineage>
        <taxon>Eukaryota</taxon>
        <taxon>Viridiplantae</taxon>
        <taxon>Streptophyta</taxon>
        <taxon>Embryophyta</taxon>
        <taxon>Tracheophyta</taxon>
        <taxon>Spermatophyta</taxon>
        <taxon>Magnoliopsida</taxon>
        <taxon>eudicotyledons</taxon>
        <taxon>Gunneridae</taxon>
        <taxon>Pentapetalae</taxon>
        <taxon>asterids</taxon>
        <taxon>lamiids</taxon>
        <taxon>Gentianales</taxon>
        <taxon>Rubiaceae</taxon>
        <taxon>Ixoroideae</taxon>
        <taxon>Gardenieae complex</taxon>
        <taxon>Bertiereae - Coffeeae clade</taxon>
        <taxon>Coffeeae</taxon>
        <taxon>Coffea</taxon>
    </lineage>
</organism>
<dbReference type="PANTHER" id="PTHR32019:SF2">
    <property type="entry name" value="R3H DOMAIN-CONTAINING PROTEIN 4"/>
    <property type="match status" value="1"/>
</dbReference>
<dbReference type="PANTHER" id="PTHR32019">
    <property type="entry name" value="R3H DOMAIN-CONTAINING PROTEIN 4"/>
    <property type="match status" value="1"/>
</dbReference>
<sequence length="222" mass="25309">MMIEALKGSGMKQKSRGDADKVDVLTAWHRVDCRTREAFRRSFLPELISGYEECIRDFVKETGDGGVLELNVQDPFRRLLLHGVCEFYNLVSVTVTQSKGTETLKMTRIRKKKAGDFELPNMVTLCNFLRMAKEGIWGSLSNYVIMYYSTNLCIRLTNWENNARLAVDIIVSLFLLQVRGVRTGCYMWLNESKLPRHYHVSVYSIEHTGSALAHSLFRGGGS</sequence>
<dbReference type="GeneID" id="140020330"/>